<dbReference type="RefSeq" id="WP_157116142.1">
    <property type="nucleotide sequence ID" value="NZ_JAAXOT010000001.1"/>
</dbReference>
<feature type="compositionally biased region" description="Polar residues" evidence="1">
    <location>
        <begin position="519"/>
        <end position="530"/>
    </location>
</feature>
<dbReference type="InterPro" id="IPR038332">
    <property type="entry name" value="PPE_sf"/>
</dbReference>
<dbReference type="EMBL" id="JAAXOT010000001">
    <property type="protein sequence ID" value="NKY54963.1"/>
    <property type="molecule type" value="Genomic_DNA"/>
</dbReference>
<feature type="compositionally biased region" description="Gly residues" evidence="1">
    <location>
        <begin position="549"/>
        <end position="579"/>
    </location>
</feature>
<name>A0A846Y6Y7_9NOCA</name>
<keyword evidence="3" id="KW-1185">Reference proteome</keyword>
<reference evidence="2 3" key="1">
    <citation type="submission" date="2020-04" db="EMBL/GenBank/DDBJ databases">
        <title>MicrobeNet Type strains.</title>
        <authorList>
            <person name="Nicholson A.C."/>
        </authorList>
    </citation>
    <scope>NUCLEOTIDE SEQUENCE [LARGE SCALE GENOMIC DNA]</scope>
    <source>
        <strain evidence="2 3">JCM 3332</strain>
    </source>
</reference>
<comment type="caution">
    <text evidence="2">The sequence shown here is derived from an EMBL/GenBank/DDBJ whole genome shotgun (WGS) entry which is preliminary data.</text>
</comment>
<feature type="compositionally biased region" description="Acidic residues" evidence="1">
    <location>
        <begin position="359"/>
        <end position="372"/>
    </location>
</feature>
<feature type="region of interest" description="Disordered" evidence="1">
    <location>
        <begin position="1"/>
        <end position="22"/>
    </location>
</feature>
<feature type="region of interest" description="Disordered" evidence="1">
    <location>
        <begin position="359"/>
        <end position="402"/>
    </location>
</feature>
<dbReference type="Proteomes" id="UP000570678">
    <property type="component" value="Unassembled WGS sequence"/>
</dbReference>
<sequence>MSGEDEETTEEPSATDPEAPDVAVPTWSSLNEMASSGDLVVVDGLAVYQCAEHCVQLMSILEEVKTEGKLIGEFPSAEYAVSAPTSLIELDKELAGLGNELYEIIGRVGQEGSYLNILDNILETLKTAIKAYQETEEGSARDFDLDSLASAPSGEVEIPPHSGVIHDEEFLRERLEAMESARSTGFYAEPYLSRSWNDLYNLRSLLSICGIPGKYVDLGSKWYELGDAVYAAASEFVTNFRGSTADAWDGKGAVGAVAAATAFATQLEALWPAMWRVADTHRLAAYWLERTHDSMPTVAYQPAPVYVSGGTYGQSYSMTFDLLPYQKDYKATYVAGYEETNRLFPVLPTAVFTPEVPLDDTVFDDNAEDDGSSDGGGFDSSGDGGGIHPYGGGSGYPSIDDGALLPEEELRGRAALSVGVREPDPQEAWEQARQDSAQQQLMQQGMQAMQQGLNTAGQALQDGLTAVQESMATSEMPGPFPTGGVPSVGDTPRGVGLPGLRSGGLGGGAPGGTTSSPGNSPIQSRPSLDTSKLFPRAGLPAAANTPLGGIPGSQTGGPPMGGMPMGGAPGAGGAGAGRGQGEDTHERAKYLDRVGNLDEALGDAIEMTRPVVGETGGRPAAPDQPQPSGGQRNPVPVREPRVPPRQGGQEQPVMLPRTENN</sequence>
<gene>
    <name evidence="2" type="ORF">HGA15_02070</name>
</gene>
<accession>A0A846Y6Y7</accession>
<evidence type="ECO:0000256" key="1">
    <source>
        <dbReference type="SAM" id="MobiDB-lite"/>
    </source>
</evidence>
<feature type="region of interest" description="Disordered" evidence="1">
    <location>
        <begin position="469"/>
        <end position="661"/>
    </location>
</feature>
<dbReference type="Gene3D" id="1.20.1260.20">
    <property type="entry name" value="PPE superfamily"/>
    <property type="match status" value="1"/>
</dbReference>
<feature type="compositionally biased region" description="Basic and acidic residues" evidence="1">
    <location>
        <begin position="580"/>
        <end position="596"/>
    </location>
</feature>
<evidence type="ECO:0000313" key="3">
    <source>
        <dbReference type="Proteomes" id="UP000570678"/>
    </source>
</evidence>
<feature type="compositionally biased region" description="Acidic residues" evidence="1">
    <location>
        <begin position="1"/>
        <end position="10"/>
    </location>
</feature>
<organism evidence="2 3">
    <name type="scientific">Nocardia flavorosea</name>
    <dbReference type="NCBI Taxonomy" id="53429"/>
    <lineage>
        <taxon>Bacteria</taxon>
        <taxon>Bacillati</taxon>
        <taxon>Actinomycetota</taxon>
        <taxon>Actinomycetes</taxon>
        <taxon>Mycobacteriales</taxon>
        <taxon>Nocardiaceae</taxon>
        <taxon>Nocardia</taxon>
    </lineage>
</organism>
<feature type="region of interest" description="Disordered" evidence="1">
    <location>
        <begin position="419"/>
        <end position="443"/>
    </location>
</feature>
<evidence type="ECO:0000313" key="2">
    <source>
        <dbReference type="EMBL" id="NKY54963.1"/>
    </source>
</evidence>
<feature type="compositionally biased region" description="Gly residues" evidence="1">
    <location>
        <begin position="373"/>
        <end position="395"/>
    </location>
</feature>
<feature type="compositionally biased region" description="Low complexity" evidence="1">
    <location>
        <begin position="434"/>
        <end position="443"/>
    </location>
</feature>
<feature type="compositionally biased region" description="Gly residues" evidence="1">
    <location>
        <begin position="501"/>
        <end position="511"/>
    </location>
</feature>
<proteinExistence type="predicted"/>
<protein>
    <submittedName>
        <fullName evidence="2">Uncharacterized protein</fullName>
    </submittedName>
</protein>
<dbReference type="AlphaFoldDB" id="A0A846Y6Y7"/>